<dbReference type="Proteomes" id="UP000789901">
    <property type="component" value="Unassembled WGS sequence"/>
</dbReference>
<comment type="caution">
    <text evidence="1">The sequence shown here is derived from an EMBL/GenBank/DDBJ whole genome shotgun (WGS) entry which is preliminary data.</text>
</comment>
<reference evidence="1 2" key="1">
    <citation type="submission" date="2021-06" db="EMBL/GenBank/DDBJ databases">
        <authorList>
            <person name="Kallberg Y."/>
            <person name="Tangrot J."/>
            <person name="Rosling A."/>
        </authorList>
    </citation>
    <scope>NUCLEOTIDE SEQUENCE [LARGE SCALE GENOMIC DNA]</scope>
    <source>
        <strain evidence="1 2">120-4 pot B 10/14</strain>
    </source>
</reference>
<gene>
    <name evidence="1" type="ORF">GMARGA_LOCUS46067</name>
</gene>
<organism evidence="1 2">
    <name type="scientific">Gigaspora margarita</name>
    <dbReference type="NCBI Taxonomy" id="4874"/>
    <lineage>
        <taxon>Eukaryota</taxon>
        <taxon>Fungi</taxon>
        <taxon>Fungi incertae sedis</taxon>
        <taxon>Mucoromycota</taxon>
        <taxon>Glomeromycotina</taxon>
        <taxon>Glomeromycetes</taxon>
        <taxon>Diversisporales</taxon>
        <taxon>Gigasporaceae</taxon>
        <taxon>Gigaspora</taxon>
    </lineage>
</organism>
<evidence type="ECO:0000313" key="2">
    <source>
        <dbReference type="Proteomes" id="UP000789901"/>
    </source>
</evidence>
<dbReference type="EMBL" id="CAJVQB010168682">
    <property type="protein sequence ID" value="CAG8857246.1"/>
    <property type="molecule type" value="Genomic_DNA"/>
</dbReference>
<proteinExistence type="predicted"/>
<evidence type="ECO:0000313" key="1">
    <source>
        <dbReference type="EMBL" id="CAG8857246.1"/>
    </source>
</evidence>
<keyword evidence="2" id="KW-1185">Reference proteome</keyword>
<accession>A0ABN7XSF7</accession>
<feature type="non-terminal residue" evidence="1">
    <location>
        <position position="89"/>
    </location>
</feature>
<name>A0ABN7XSF7_GIGMA</name>
<protein>
    <submittedName>
        <fullName evidence="1">38141_t:CDS:1</fullName>
    </submittedName>
</protein>
<sequence length="89" mass="10297">IPKDWIQIPDKQTDINNNEEFPEAANFLHRTFLVETIPEFGFTILFFPLPGWDIFINNNSTDTIMMEIPKLNDGATPTVPKQDQTNIIY</sequence>
<feature type="non-terminal residue" evidence="1">
    <location>
        <position position="1"/>
    </location>
</feature>